<dbReference type="Pfam" id="PF14646">
    <property type="entry name" value="MYCBPAP"/>
    <property type="match status" value="1"/>
</dbReference>
<feature type="region of interest" description="Disordered" evidence="1">
    <location>
        <begin position="1"/>
        <end position="98"/>
    </location>
</feature>
<feature type="non-terminal residue" evidence="2">
    <location>
        <position position="799"/>
    </location>
</feature>
<dbReference type="PANTHER" id="PTHR48421:SF1">
    <property type="entry name" value="MYCBP-ASSOCIATED PROTEIN"/>
    <property type="match status" value="1"/>
</dbReference>
<evidence type="ECO:0000313" key="3">
    <source>
        <dbReference type="Proteomes" id="UP000654075"/>
    </source>
</evidence>
<dbReference type="InterPro" id="IPR013783">
    <property type="entry name" value="Ig-like_fold"/>
</dbReference>
<evidence type="ECO:0000256" key="1">
    <source>
        <dbReference type="SAM" id="MobiDB-lite"/>
    </source>
</evidence>
<dbReference type="AlphaFoldDB" id="A0A813GHS8"/>
<sequence length="799" mass="89196">MEVPPGRPSPPDRPTDMTARPRPKRRVVIQRKVSAAEYERHKEHMESLGLDPSDPVPPLDSAEFGPSAAQDDFDMDPDLPMLSPSAASTDNGDTGGRTVTMADSARNMSKAKGMKKTVSLQKRTLEEQIVSGRYERALERFGEQQEHWERFRRIAASKTNRPKEELVVTKAEEFRERLEVMDLLDRATPDEVKSGGHSWYHSLRGEGTRFIQVGNMFSGLYLPVKLHKENFVDEIIRKPLLQELTVSRKQMEATGKRKGGRSWRDAEYLQQRIRRYGSKMKELAPGKLDFDEHFELEVVGMKRTSKTQLGVLQEEGDDDSFDEAAELQEVVLPGVPLQGPLAVPTLVLKEGPFAEVVPGKLQFQVDVKKLSVQTVTLKNVGTAVIAFEWVPNLPLHGFQESALPDDPAMHFTCHETKGRVQPGEEVQTFFSFTSEIPGTFTSSWCLRTYPELKEPIFELNMHGTAILGDLQWEQRLAFQRAMRKQQSLGLASELVEDIVESVRLQPPPLPNLSSHLVQERLFEEANVEQGLYWSPHTWNRFMDLKDAVARLVPEAPSGGQKPPADMPHATSSTRGRQPKPKVEPASAAEALGPLVQLGLPSVARFQLDLATLPGTEPGAEKPAAKVEVCRELARATRAARKQPLERSPTWWLAYEAILEIASVLPGKWAAARTKAGLEPLPFLPPLDEGAPSGEVEEYERQLQERNAKKGDAEKEAEVMKTFLKSFQRQKFEQAMGRFGATAKEISLASRISSAGRLSLGDRLRPYLGRQSAESAEPSGAVVFYEVDLSFLTLPRPATD</sequence>
<accession>A0A813GHS8</accession>
<keyword evidence="3" id="KW-1185">Reference proteome</keyword>
<comment type="caution">
    <text evidence="2">The sequence shown here is derived from an EMBL/GenBank/DDBJ whole genome shotgun (WGS) entry which is preliminary data.</text>
</comment>
<protein>
    <submittedName>
        <fullName evidence="2">Uncharacterized protein</fullName>
    </submittedName>
</protein>
<reference evidence="2" key="1">
    <citation type="submission" date="2021-02" db="EMBL/GenBank/DDBJ databases">
        <authorList>
            <person name="Dougan E. K."/>
            <person name="Rhodes N."/>
            <person name="Thang M."/>
            <person name="Chan C."/>
        </authorList>
    </citation>
    <scope>NUCLEOTIDE SEQUENCE</scope>
</reference>
<proteinExistence type="predicted"/>
<dbReference type="EMBL" id="CAJNNV010027969">
    <property type="protein sequence ID" value="CAE8622415.1"/>
    <property type="molecule type" value="Genomic_DNA"/>
</dbReference>
<organism evidence="2 3">
    <name type="scientific">Polarella glacialis</name>
    <name type="common">Dinoflagellate</name>
    <dbReference type="NCBI Taxonomy" id="89957"/>
    <lineage>
        <taxon>Eukaryota</taxon>
        <taxon>Sar</taxon>
        <taxon>Alveolata</taxon>
        <taxon>Dinophyceae</taxon>
        <taxon>Suessiales</taxon>
        <taxon>Suessiaceae</taxon>
        <taxon>Polarella</taxon>
    </lineage>
</organism>
<dbReference type="Proteomes" id="UP000654075">
    <property type="component" value="Unassembled WGS sequence"/>
</dbReference>
<feature type="compositionally biased region" description="Pro residues" evidence="1">
    <location>
        <begin position="1"/>
        <end position="12"/>
    </location>
</feature>
<dbReference type="InterPro" id="IPR032707">
    <property type="entry name" value="MYCBPAP"/>
</dbReference>
<gene>
    <name evidence="2" type="ORF">PGLA1383_LOCUS39858</name>
</gene>
<feature type="compositionally biased region" description="Basic and acidic residues" evidence="1">
    <location>
        <begin position="37"/>
        <end position="46"/>
    </location>
</feature>
<name>A0A813GHS8_POLGL</name>
<dbReference type="OrthoDB" id="10263316at2759"/>
<evidence type="ECO:0000313" key="2">
    <source>
        <dbReference type="EMBL" id="CAE8622415.1"/>
    </source>
</evidence>
<dbReference type="Gene3D" id="2.60.40.10">
    <property type="entry name" value="Immunoglobulins"/>
    <property type="match status" value="1"/>
</dbReference>
<dbReference type="PANTHER" id="PTHR48421">
    <property type="entry name" value="MYCBP-ASSOCIATED PROTEIN"/>
    <property type="match status" value="1"/>
</dbReference>
<feature type="region of interest" description="Disordered" evidence="1">
    <location>
        <begin position="553"/>
        <end position="586"/>
    </location>
</feature>